<dbReference type="HOGENOM" id="CLU_046113_1_1_1"/>
<proteinExistence type="predicted"/>
<dbReference type="STRING" id="1245745.A0A0A2W1L0"/>
<organism evidence="9 10">
    <name type="scientific">Beauveria bassiana D1-5</name>
    <dbReference type="NCBI Taxonomy" id="1245745"/>
    <lineage>
        <taxon>Eukaryota</taxon>
        <taxon>Fungi</taxon>
        <taxon>Dikarya</taxon>
        <taxon>Ascomycota</taxon>
        <taxon>Pezizomycotina</taxon>
        <taxon>Sordariomycetes</taxon>
        <taxon>Hypocreomycetidae</taxon>
        <taxon>Hypocreales</taxon>
        <taxon>Cordycipitaceae</taxon>
        <taxon>Beauveria</taxon>
    </lineage>
</organism>
<name>A0A0A2W1L0_BEABA</name>
<evidence type="ECO:0000256" key="3">
    <source>
        <dbReference type="ARBA" id="ARBA00022475"/>
    </source>
</evidence>
<dbReference type="InterPro" id="IPR003439">
    <property type="entry name" value="ABC_transporter-like_ATP-bd"/>
</dbReference>
<dbReference type="SUPFAM" id="SSF52540">
    <property type="entry name" value="P-loop containing nucleoside triphosphate hydrolases"/>
    <property type="match status" value="1"/>
</dbReference>
<evidence type="ECO:0000256" key="6">
    <source>
        <dbReference type="ARBA" id="ARBA00023136"/>
    </source>
</evidence>
<dbReference type="CDD" id="cd06261">
    <property type="entry name" value="TM_PBP2"/>
    <property type="match status" value="1"/>
</dbReference>
<comment type="subcellular location">
    <subcellularLocation>
        <location evidence="1">Cell membrane</location>
        <topology evidence="1">Multi-pass membrane protein</topology>
    </subcellularLocation>
</comment>
<dbReference type="GO" id="GO:0016887">
    <property type="term" value="F:ATP hydrolysis activity"/>
    <property type="evidence" value="ECO:0007669"/>
    <property type="project" value="InterPro"/>
</dbReference>
<feature type="transmembrane region" description="Helical" evidence="7">
    <location>
        <begin position="142"/>
        <end position="164"/>
    </location>
</feature>
<evidence type="ECO:0000259" key="8">
    <source>
        <dbReference type="PROSITE" id="PS50928"/>
    </source>
</evidence>
<feature type="transmembrane region" description="Helical" evidence="7">
    <location>
        <begin position="343"/>
        <end position="366"/>
    </location>
</feature>
<dbReference type="PROSITE" id="PS50928">
    <property type="entry name" value="ABC_TM1"/>
    <property type="match status" value="1"/>
</dbReference>
<dbReference type="InterPro" id="IPR027417">
    <property type="entry name" value="P-loop_NTPase"/>
</dbReference>
<evidence type="ECO:0000256" key="5">
    <source>
        <dbReference type="ARBA" id="ARBA00022989"/>
    </source>
</evidence>
<feature type="transmembrane region" description="Helical" evidence="7">
    <location>
        <begin position="221"/>
        <end position="246"/>
    </location>
</feature>
<evidence type="ECO:0000313" key="9">
    <source>
        <dbReference type="EMBL" id="KGQ14036.1"/>
    </source>
</evidence>
<dbReference type="Gene3D" id="3.40.50.300">
    <property type="entry name" value="P-loop containing nucleotide triphosphate hydrolases"/>
    <property type="match status" value="1"/>
</dbReference>
<feature type="transmembrane region" description="Helical" evidence="7">
    <location>
        <begin position="252"/>
        <end position="271"/>
    </location>
</feature>
<keyword evidence="5 7" id="KW-1133">Transmembrane helix</keyword>
<dbReference type="InterPro" id="IPR000515">
    <property type="entry name" value="MetI-like"/>
</dbReference>
<protein>
    <submittedName>
        <fullName evidence="9">Putative ABC transporter permease protein</fullName>
    </submittedName>
</protein>
<dbReference type="AlphaFoldDB" id="A0A0A2W1L0"/>
<dbReference type="EMBL" id="ANFO01000002">
    <property type="protein sequence ID" value="KGQ14036.1"/>
    <property type="molecule type" value="Genomic_DNA"/>
</dbReference>
<evidence type="ECO:0000256" key="4">
    <source>
        <dbReference type="ARBA" id="ARBA00022692"/>
    </source>
</evidence>
<dbReference type="Pfam" id="PF00005">
    <property type="entry name" value="ABC_tran"/>
    <property type="match status" value="1"/>
</dbReference>
<keyword evidence="2" id="KW-0813">Transport</keyword>
<dbReference type="SUPFAM" id="SSF161098">
    <property type="entry name" value="MetI-like"/>
    <property type="match status" value="1"/>
</dbReference>
<evidence type="ECO:0000256" key="2">
    <source>
        <dbReference type="ARBA" id="ARBA00022448"/>
    </source>
</evidence>
<keyword evidence="6 7" id="KW-0472">Membrane</keyword>
<keyword evidence="3" id="KW-1003">Cell membrane</keyword>
<dbReference type="Pfam" id="PF00528">
    <property type="entry name" value="BPD_transp_1"/>
    <property type="match status" value="1"/>
</dbReference>
<dbReference type="GO" id="GO:0005886">
    <property type="term" value="C:plasma membrane"/>
    <property type="evidence" value="ECO:0007669"/>
    <property type="project" value="UniProtKB-SubCell"/>
</dbReference>
<dbReference type="GO" id="GO:0005524">
    <property type="term" value="F:ATP binding"/>
    <property type="evidence" value="ECO:0007669"/>
    <property type="project" value="InterPro"/>
</dbReference>
<dbReference type="Proteomes" id="UP000030106">
    <property type="component" value="Unassembled WGS sequence"/>
</dbReference>
<dbReference type="PANTHER" id="PTHR30151">
    <property type="entry name" value="ALKANE SULFONATE ABC TRANSPORTER-RELATED, MEMBRANE SUBUNIT"/>
    <property type="match status" value="1"/>
</dbReference>
<evidence type="ECO:0000256" key="7">
    <source>
        <dbReference type="SAM" id="Phobius"/>
    </source>
</evidence>
<evidence type="ECO:0000256" key="1">
    <source>
        <dbReference type="ARBA" id="ARBA00004651"/>
    </source>
</evidence>
<feature type="transmembrane region" description="Helical" evidence="7">
    <location>
        <begin position="184"/>
        <end position="209"/>
    </location>
</feature>
<dbReference type="Gene3D" id="1.10.3720.10">
    <property type="entry name" value="MetI-like"/>
    <property type="match status" value="1"/>
</dbReference>
<sequence>MGQKDLLYPWLSIEQNVALGSRLRGEAVDSQWTEHLLEQVGLAGYAKALPASLSGGMRQRAAIARTLYEKRPIVLMDEPFSALDAITRTVIQDLAAELLAKNTVLLITHDPMEACRAAATVDEGRRMKPTADTHATRLRRGLTVFAGLLLLWYLFTLGNIPAFLLPSPASVARALWDGRDYLAWHALVTASEIISGLILGVLLGAGLALGMMFSPRLQRWLMPLVLTSQAIPVFALAPLLVLWFGFGMSAKVAMAVLVIFFPVVSSFFDGLRRVNNDYLDLARTMGASRWAQLKHVRLMAALPAFGSGLRMAAAVAPIGAIIGEWVGSAEGLGYVMLNANARMQTDVCFAALFILVLMTVLLWLAVDALLRRLIVWSPEHNE</sequence>
<dbReference type="InterPro" id="IPR035906">
    <property type="entry name" value="MetI-like_sf"/>
</dbReference>
<dbReference type="GO" id="GO:0055085">
    <property type="term" value="P:transmembrane transport"/>
    <property type="evidence" value="ECO:0007669"/>
    <property type="project" value="InterPro"/>
</dbReference>
<evidence type="ECO:0000313" key="10">
    <source>
        <dbReference type="Proteomes" id="UP000030106"/>
    </source>
</evidence>
<accession>A0A0A2W1L0</accession>
<dbReference type="PANTHER" id="PTHR30151:SF20">
    <property type="entry name" value="ABC TRANSPORTER PERMEASE PROTEIN HI_0355-RELATED"/>
    <property type="match status" value="1"/>
</dbReference>
<comment type="caution">
    <text evidence="9">The sequence shown here is derived from an EMBL/GenBank/DDBJ whole genome shotgun (WGS) entry which is preliminary data.</text>
</comment>
<feature type="transmembrane region" description="Helical" evidence="7">
    <location>
        <begin position="298"/>
        <end position="323"/>
    </location>
</feature>
<reference evidence="9 10" key="1">
    <citation type="submission" date="2012-10" db="EMBL/GenBank/DDBJ databases">
        <title>Genome sequencing and analysis of entomopathogenic fungi Beauveria bassiana D1-5.</title>
        <authorList>
            <person name="Li Q."/>
            <person name="Wang L."/>
            <person name="Zhang Z."/>
            <person name="Wang Q."/>
            <person name="Ren J."/>
            <person name="Wang M."/>
            <person name="Xu W."/>
            <person name="Wang J."/>
            <person name="Lu Y."/>
            <person name="Du Q."/>
            <person name="Sun Z."/>
        </authorList>
    </citation>
    <scope>NUCLEOTIDE SEQUENCE [LARGE SCALE GENOMIC DNA]</scope>
    <source>
        <strain evidence="9 10">D1-5</strain>
    </source>
</reference>
<feature type="domain" description="ABC transmembrane type-1" evidence="8">
    <location>
        <begin position="182"/>
        <end position="370"/>
    </location>
</feature>
<keyword evidence="4 7" id="KW-0812">Transmembrane</keyword>
<gene>
    <name evidence="9" type="ORF">BBAD15_g11</name>
</gene>